<dbReference type="Pfam" id="PF13439">
    <property type="entry name" value="Glyco_transf_4"/>
    <property type="match status" value="1"/>
</dbReference>
<dbReference type="SUPFAM" id="SSF53756">
    <property type="entry name" value="UDP-Glycosyltransferase/glycogen phosphorylase"/>
    <property type="match status" value="1"/>
</dbReference>
<sequence>MNRILIDGRPIRPPISGVARYCLSLGNAFAARQPDDLGLPDMLVQYDNGRNISPDALDLALRQIEYRPFRHRKLQNVMFEFLPSLVGRGALGSYDLVHETYFANTVTRPGQRKIATIHDVIPIDHPEFFNRNNRIFTRRNFYRQARETSAIIAVSHFTKQRILELADIAPDKIHVIGCGVDLPPRTLIDGVQWPIRDQVAQDAQYGLYIGNLEPRKNLDALIEAWAKLGSAYDNAKLVVVGRLNYQAEATVERGRALLGNRFVFIGPASEAEKWALLSHATFLALPSLYEGYGIPIIEAYACGVPAIFARNSSMTELAVDERQMFDGSSRDEIVVAIRRVLDREAWVQAAVVDRIAWVERNRWSDIADQVANVYRNVLGA</sequence>
<evidence type="ECO:0000259" key="2">
    <source>
        <dbReference type="Pfam" id="PF00534"/>
    </source>
</evidence>
<evidence type="ECO:0000313" key="5">
    <source>
        <dbReference type="Proteomes" id="UP001292182"/>
    </source>
</evidence>
<keyword evidence="1" id="KW-0808">Transferase</keyword>
<keyword evidence="5" id="KW-1185">Reference proteome</keyword>
<feature type="domain" description="Glycosyl transferase family 1" evidence="2">
    <location>
        <begin position="202"/>
        <end position="344"/>
    </location>
</feature>
<name>A0ABU5LSV2_9SPHN</name>
<dbReference type="Gene3D" id="3.40.50.2000">
    <property type="entry name" value="Glycogen Phosphorylase B"/>
    <property type="match status" value="2"/>
</dbReference>
<evidence type="ECO:0000259" key="3">
    <source>
        <dbReference type="Pfam" id="PF13439"/>
    </source>
</evidence>
<accession>A0ABU5LSV2</accession>
<reference evidence="5" key="1">
    <citation type="submission" date="2023-07" db="EMBL/GenBank/DDBJ databases">
        <title>Whole genome sequence analysis of rice epiphytic Sphingomonas sanguinis OsEp_Plm_15B2.</title>
        <authorList>
            <person name="Sahu K.P."/>
            <person name="Asharani P."/>
            <person name="Reddy B."/>
            <person name="Kumar A."/>
        </authorList>
    </citation>
    <scope>NUCLEOTIDE SEQUENCE [LARGE SCALE GENOMIC DNA]</scope>
    <source>
        <strain evidence="5">OsEp_Plm_15B2</strain>
    </source>
</reference>
<dbReference type="InterPro" id="IPR001296">
    <property type="entry name" value="Glyco_trans_1"/>
</dbReference>
<evidence type="ECO:0000256" key="1">
    <source>
        <dbReference type="ARBA" id="ARBA00022679"/>
    </source>
</evidence>
<dbReference type="PANTHER" id="PTHR46401:SF2">
    <property type="entry name" value="GLYCOSYLTRANSFERASE WBBK-RELATED"/>
    <property type="match status" value="1"/>
</dbReference>
<evidence type="ECO:0000313" key="4">
    <source>
        <dbReference type="EMBL" id="MDZ7283004.1"/>
    </source>
</evidence>
<proteinExistence type="predicted"/>
<dbReference type="EMBL" id="JAOBTW010000014">
    <property type="protein sequence ID" value="MDZ7283004.1"/>
    <property type="molecule type" value="Genomic_DNA"/>
</dbReference>
<dbReference type="InterPro" id="IPR028098">
    <property type="entry name" value="Glyco_trans_4-like_N"/>
</dbReference>
<dbReference type="CDD" id="cd03809">
    <property type="entry name" value="GT4_MtfB-like"/>
    <property type="match status" value="1"/>
</dbReference>
<dbReference type="Proteomes" id="UP001292182">
    <property type="component" value="Unassembled WGS sequence"/>
</dbReference>
<protein>
    <submittedName>
        <fullName evidence="4">Glycosyltransferase family 4 protein</fullName>
    </submittedName>
</protein>
<dbReference type="PANTHER" id="PTHR46401">
    <property type="entry name" value="GLYCOSYLTRANSFERASE WBBK-RELATED"/>
    <property type="match status" value="1"/>
</dbReference>
<feature type="domain" description="Glycosyltransferase subfamily 4-like N-terminal" evidence="3">
    <location>
        <begin position="16"/>
        <end position="182"/>
    </location>
</feature>
<gene>
    <name evidence="4" type="ORF">N4G62_13305</name>
</gene>
<dbReference type="Pfam" id="PF00534">
    <property type="entry name" value="Glycos_transf_1"/>
    <property type="match status" value="1"/>
</dbReference>
<comment type="caution">
    <text evidence="4">The sequence shown here is derived from an EMBL/GenBank/DDBJ whole genome shotgun (WGS) entry which is preliminary data.</text>
</comment>
<organism evidence="4 5">
    <name type="scientific">Sphingomonas sanguinis</name>
    <dbReference type="NCBI Taxonomy" id="33051"/>
    <lineage>
        <taxon>Bacteria</taxon>
        <taxon>Pseudomonadati</taxon>
        <taxon>Pseudomonadota</taxon>
        <taxon>Alphaproteobacteria</taxon>
        <taxon>Sphingomonadales</taxon>
        <taxon>Sphingomonadaceae</taxon>
        <taxon>Sphingomonas</taxon>
    </lineage>
</organism>
<dbReference type="RefSeq" id="WP_322539809.1">
    <property type="nucleotide sequence ID" value="NZ_JAOBTW010000014.1"/>
</dbReference>